<dbReference type="Pfam" id="PF00534">
    <property type="entry name" value="Glycos_transf_1"/>
    <property type="match status" value="1"/>
</dbReference>
<dbReference type="PANTHER" id="PTHR45947:SF3">
    <property type="entry name" value="SULFOQUINOVOSYL TRANSFERASE SQD2"/>
    <property type="match status" value="1"/>
</dbReference>
<sequence>MFKIAFIGQKGIPVSQGGVERHVEELSLRLSNKGRDVYVYTRPQWVPKEYKKYDQVNLISLPSLRTKNFDAISHTLLATLHAVFILKADIIHYQGVGPSLLAWLPRILSRRIKVISTIHSADWDHQKWNSFAQFMLKLGAKFACQFSHDTIAISRSLQKYCLANYRGEANYIPNGVSLPEKNNEIEKKVLANFGLAPNKYLLVVSRLVQHKGVHYLIEAFKTFKEMTKKTNKNQDLKLVIVGSTAFTENYQKFLLKLTRGQQDIIFTGIQTGANLDAIFRNSYLYVQPSESEGLSIAILEAMAYGKAVLVSDIEENLELISGTAETGSVGFDFQNKNSHDLAHKLKILTEHPTIIRQVGAKARNYVKLYYNWEEITARTEKIYKNVILVKDKVRKLGPAFSLMGERA</sequence>
<evidence type="ECO:0000259" key="2">
    <source>
        <dbReference type="Pfam" id="PF13439"/>
    </source>
</evidence>
<dbReference type="EMBL" id="PFBP01000033">
    <property type="protein sequence ID" value="PIT89791.1"/>
    <property type="molecule type" value="Genomic_DNA"/>
</dbReference>
<protein>
    <submittedName>
        <fullName evidence="3">Glycosyl transferase family 1</fullName>
    </submittedName>
</protein>
<evidence type="ECO:0000313" key="4">
    <source>
        <dbReference type="Proteomes" id="UP000231464"/>
    </source>
</evidence>
<evidence type="ECO:0000313" key="3">
    <source>
        <dbReference type="EMBL" id="PIT89791.1"/>
    </source>
</evidence>
<dbReference type="PANTHER" id="PTHR45947">
    <property type="entry name" value="SULFOQUINOVOSYL TRANSFERASE SQD2"/>
    <property type="match status" value="1"/>
</dbReference>
<accession>A0A2M6WAL6</accession>
<dbReference type="CDD" id="cd03801">
    <property type="entry name" value="GT4_PimA-like"/>
    <property type="match status" value="1"/>
</dbReference>
<keyword evidence="3" id="KW-0808">Transferase</keyword>
<dbReference type="AlphaFoldDB" id="A0A2M6WAL6"/>
<comment type="caution">
    <text evidence="3">The sequence shown here is derived from an EMBL/GenBank/DDBJ whole genome shotgun (WGS) entry which is preliminary data.</text>
</comment>
<feature type="domain" description="Glycosyl transferase family 1" evidence="1">
    <location>
        <begin position="198"/>
        <end position="363"/>
    </location>
</feature>
<dbReference type="GO" id="GO:0016757">
    <property type="term" value="F:glycosyltransferase activity"/>
    <property type="evidence" value="ECO:0007669"/>
    <property type="project" value="InterPro"/>
</dbReference>
<dbReference type="InterPro" id="IPR050194">
    <property type="entry name" value="Glycosyltransferase_grp1"/>
</dbReference>
<dbReference type="InterPro" id="IPR028098">
    <property type="entry name" value="Glyco_trans_4-like_N"/>
</dbReference>
<proteinExistence type="predicted"/>
<reference evidence="4" key="1">
    <citation type="submission" date="2017-09" db="EMBL/GenBank/DDBJ databases">
        <title>Depth-based differentiation of microbial function through sediment-hosted aquifers and enrichment of novel symbionts in the deep terrestrial subsurface.</title>
        <authorList>
            <person name="Probst A.J."/>
            <person name="Ladd B."/>
            <person name="Jarett J.K."/>
            <person name="Geller-Mcgrath D.E."/>
            <person name="Sieber C.M.K."/>
            <person name="Emerson J.B."/>
            <person name="Anantharaman K."/>
            <person name="Thomas B.C."/>
            <person name="Malmstrom R."/>
            <person name="Stieglmeier M."/>
            <person name="Klingl A."/>
            <person name="Woyke T."/>
            <person name="Ryan C.M."/>
            <person name="Banfield J.F."/>
        </authorList>
    </citation>
    <scope>NUCLEOTIDE SEQUENCE [LARGE SCALE GENOMIC DNA]</scope>
</reference>
<dbReference type="Pfam" id="PF13439">
    <property type="entry name" value="Glyco_transf_4"/>
    <property type="match status" value="1"/>
</dbReference>
<dbReference type="InterPro" id="IPR001296">
    <property type="entry name" value="Glyco_trans_1"/>
</dbReference>
<dbReference type="Gene3D" id="3.40.50.2000">
    <property type="entry name" value="Glycogen Phosphorylase B"/>
    <property type="match status" value="2"/>
</dbReference>
<organism evidence="3 4">
    <name type="scientific">Candidatus Kuenenbacteria bacterium CG10_big_fil_rev_8_21_14_0_10_36_11</name>
    <dbReference type="NCBI Taxonomy" id="1974618"/>
    <lineage>
        <taxon>Bacteria</taxon>
        <taxon>Candidatus Kueneniibacteriota</taxon>
    </lineage>
</organism>
<evidence type="ECO:0000259" key="1">
    <source>
        <dbReference type="Pfam" id="PF00534"/>
    </source>
</evidence>
<name>A0A2M6WAL6_9BACT</name>
<feature type="domain" description="Glycosyltransferase subfamily 4-like N-terminal" evidence="2">
    <location>
        <begin position="17"/>
        <end position="177"/>
    </location>
</feature>
<gene>
    <name evidence="3" type="ORF">COU23_01970</name>
</gene>
<dbReference type="Proteomes" id="UP000231464">
    <property type="component" value="Unassembled WGS sequence"/>
</dbReference>
<dbReference type="SUPFAM" id="SSF53756">
    <property type="entry name" value="UDP-Glycosyltransferase/glycogen phosphorylase"/>
    <property type="match status" value="1"/>
</dbReference>